<evidence type="ECO:0000256" key="1">
    <source>
        <dbReference type="SAM" id="Phobius"/>
    </source>
</evidence>
<evidence type="ECO:0000313" key="3">
    <source>
        <dbReference type="Proteomes" id="UP000070054"/>
    </source>
</evidence>
<keyword evidence="1" id="KW-0472">Membrane</keyword>
<gene>
    <name evidence="2" type="ORF">CNYM01_08383</name>
</gene>
<dbReference type="EMBL" id="JEMN01001453">
    <property type="protein sequence ID" value="KXH36931.1"/>
    <property type="molecule type" value="Genomic_DNA"/>
</dbReference>
<sequence length="266" mass="29028">MSSIPLRPYGTEEHGVLGRDVSRNLLHRSNSHGRPGITLTSSSIHLNQLSGDLPLLGKPTMKKGFYYSNLKMAILSFICLALGTLVVFHESISWYLGVGNDQLIVFGFLLSTINLCLGSVAPILFVLMEARSGESTKVSRTTSLRRASAQQVHRLETRVAYKTFTGGESRMEIDSFDYISNKTFYGMFQPPGILSFNGVSGFFNATTAFRGATKLSSNGSEPPFPKLPRAYGYNTLLLNETSAAALDSLQADHVIAIQEHLAIGES</sequence>
<evidence type="ECO:0000313" key="2">
    <source>
        <dbReference type="EMBL" id="KXH36931.1"/>
    </source>
</evidence>
<feature type="transmembrane region" description="Helical" evidence="1">
    <location>
        <begin position="103"/>
        <end position="127"/>
    </location>
</feature>
<name>A0A135SM28_9PEZI</name>
<proteinExistence type="predicted"/>
<keyword evidence="1" id="KW-0812">Transmembrane</keyword>
<comment type="caution">
    <text evidence="2">The sequence shown here is derived from an EMBL/GenBank/DDBJ whole genome shotgun (WGS) entry which is preliminary data.</text>
</comment>
<reference evidence="2 3" key="1">
    <citation type="submission" date="2014-02" db="EMBL/GenBank/DDBJ databases">
        <title>The genome sequence of Colletotrichum nymphaeae SA-01.</title>
        <authorList>
            <person name="Baroncelli R."/>
            <person name="Thon M.R."/>
        </authorList>
    </citation>
    <scope>NUCLEOTIDE SEQUENCE [LARGE SCALE GENOMIC DNA]</scope>
    <source>
        <strain evidence="2 3">SA-01</strain>
    </source>
</reference>
<accession>A0A135SM28</accession>
<keyword evidence="1" id="KW-1133">Transmembrane helix</keyword>
<dbReference type="Proteomes" id="UP000070054">
    <property type="component" value="Unassembled WGS sequence"/>
</dbReference>
<protein>
    <submittedName>
        <fullName evidence="2">Uncharacterized protein</fullName>
    </submittedName>
</protein>
<dbReference type="OrthoDB" id="5420013at2759"/>
<keyword evidence="3" id="KW-1185">Reference proteome</keyword>
<feature type="transmembrane region" description="Helical" evidence="1">
    <location>
        <begin position="72"/>
        <end position="97"/>
    </location>
</feature>
<dbReference type="AlphaFoldDB" id="A0A135SM28"/>
<organism evidence="2 3">
    <name type="scientific">Colletotrichum nymphaeae SA-01</name>
    <dbReference type="NCBI Taxonomy" id="1460502"/>
    <lineage>
        <taxon>Eukaryota</taxon>
        <taxon>Fungi</taxon>
        <taxon>Dikarya</taxon>
        <taxon>Ascomycota</taxon>
        <taxon>Pezizomycotina</taxon>
        <taxon>Sordariomycetes</taxon>
        <taxon>Hypocreomycetidae</taxon>
        <taxon>Glomerellales</taxon>
        <taxon>Glomerellaceae</taxon>
        <taxon>Colletotrichum</taxon>
        <taxon>Colletotrichum acutatum species complex</taxon>
    </lineage>
</organism>